<feature type="domain" description="HTH gntR-type" evidence="4">
    <location>
        <begin position="30"/>
        <end position="100"/>
    </location>
</feature>
<dbReference type="GO" id="GO:0003677">
    <property type="term" value="F:DNA binding"/>
    <property type="evidence" value="ECO:0007669"/>
    <property type="project" value="UniProtKB-KW"/>
</dbReference>
<keyword evidence="6" id="KW-1185">Reference proteome</keyword>
<dbReference type="Gene3D" id="1.20.120.530">
    <property type="entry name" value="GntR ligand-binding domain-like"/>
    <property type="match status" value="1"/>
</dbReference>
<evidence type="ECO:0000259" key="4">
    <source>
        <dbReference type="PROSITE" id="PS50949"/>
    </source>
</evidence>
<evidence type="ECO:0000313" key="5">
    <source>
        <dbReference type="EMBL" id="ABK53624.1"/>
    </source>
</evidence>
<keyword evidence="3" id="KW-0804">Transcription</keyword>
<dbReference type="GO" id="GO:0003700">
    <property type="term" value="F:DNA-binding transcription factor activity"/>
    <property type="evidence" value="ECO:0007669"/>
    <property type="project" value="InterPro"/>
</dbReference>
<dbReference type="KEGG" id="ace:Acel_1852"/>
<dbReference type="SUPFAM" id="SSF48008">
    <property type="entry name" value="GntR ligand-binding domain-like"/>
    <property type="match status" value="1"/>
</dbReference>
<evidence type="ECO:0000313" key="6">
    <source>
        <dbReference type="Proteomes" id="UP000008221"/>
    </source>
</evidence>
<dbReference type="CDD" id="cd07377">
    <property type="entry name" value="WHTH_GntR"/>
    <property type="match status" value="1"/>
</dbReference>
<dbReference type="HOGENOM" id="CLU_017584_9_0_11"/>
<evidence type="ECO:0000256" key="2">
    <source>
        <dbReference type="ARBA" id="ARBA00023125"/>
    </source>
</evidence>
<dbReference type="PANTHER" id="PTHR43537">
    <property type="entry name" value="TRANSCRIPTIONAL REGULATOR, GNTR FAMILY"/>
    <property type="match status" value="1"/>
</dbReference>
<dbReference type="SMART" id="SM00895">
    <property type="entry name" value="FCD"/>
    <property type="match status" value="1"/>
</dbReference>
<dbReference type="RefSeq" id="WP_011720687.1">
    <property type="nucleotide sequence ID" value="NC_008578.1"/>
</dbReference>
<evidence type="ECO:0000256" key="1">
    <source>
        <dbReference type="ARBA" id="ARBA00023015"/>
    </source>
</evidence>
<reference evidence="5 6" key="1">
    <citation type="journal article" date="2009" name="Genome Res.">
        <title>Complete genome of the cellulolytic thermophile Acidothermus cellulolyticus 11B provides insights into its ecophysiological and evolutionary adaptations.</title>
        <authorList>
            <person name="Barabote R.D."/>
            <person name="Xie G."/>
            <person name="Leu D.H."/>
            <person name="Normand P."/>
            <person name="Necsulea A."/>
            <person name="Daubin V."/>
            <person name="Medigue C."/>
            <person name="Adney W.S."/>
            <person name="Xu X.C."/>
            <person name="Lapidus A."/>
            <person name="Parales R.E."/>
            <person name="Detter C."/>
            <person name="Pujic P."/>
            <person name="Bruce D."/>
            <person name="Lavire C."/>
            <person name="Challacombe J.F."/>
            <person name="Brettin T.S."/>
            <person name="Berry A.M."/>
        </authorList>
    </citation>
    <scope>NUCLEOTIDE SEQUENCE [LARGE SCALE GENOMIC DNA]</scope>
    <source>
        <strain evidence="6">ATCC 43068 / DSM 8971 / 11B</strain>
    </source>
</reference>
<dbReference type="Gene3D" id="1.10.10.10">
    <property type="entry name" value="Winged helix-like DNA-binding domain superfamily/Winged helix DNA-binding domain"/>
    <property type="match status" value="1"/>
</dbReference>
<dbReference type="PANTHER" id="PTHR43537:SF24">
    <property type="entry name" value="GLUCONATE OPERON TRANSCRIPTIONAL REPRESSOR"/>
    <property type="match status" value="1"/>
</dbReference>
<dbReference type="Pfam" id="PF00392">
    <property type="entry name" value="GntR"/>
    <property type="match status" value="1"/>
</dbReference>
<dbReference type="EMBL" id="CP000481">
    <property type="protein sequence ID" value="ABK53624.1"/>
    <property type="molecule type" value="Genomic_DNA"/>
</dbReference>
<gene>
    <name evidence="5" type="ordered locus">Acel_1852</name>
</gene>
<dbReference type="PROSITE" id="PS50949">
    <property type="entry name" value="HTH_GNTR"/>
    <property type="match status" value="1"/>
</dbReference>
<evidence type="ECO:0000256" key="3">
    <source>
        <dbReference type="ARBA" id="ARBA00023163"/>
    </source>
</evidence>
<organism evidence="5 6">
    <name type="scientific">Acidothermus cellulolyticus (strain ATCC 43068 / DSM 8971 / 11B)</name>
    <dbReference type="NCBI Taxonomy" id="351607"/>
    <lineage>
        <taxon>Bacteria</taxon>
        <taxon>Bacillati</taxon>
        <taxon>Actinomycetota</taxon>
        <taxon>Actinomycetes</taxon>
        <taxon>Acidothermales</taxon>
        <taxon>Acidothermaceae</taxon>
        <taxon>Acidothermus</taxon>
    </lineage>
</organism>
<dbReference type="InterPro" id="IPR036390">
    <property type="entry name" value="WH_DNA-bd_sf"/>
</dbReference>
<name>A0LW14_ACIC1</name>
<protein>
    <submittedName>
        <fullName evidence="5">Transcriptional regulator, GntR family</fullName>
    </submittedName>
</protein>
<dbReference type="FunCoup" id="A0LW14">
    <property type="interactions" value="9"/>
</dbReference>
<dbReference type="Proteomes" id="UP000008221">
    <property type="component" value="Chromosome"/>
</dbReference>
<keyword evidence="2" id="KW-0238">DNA-binding</keyword>
<dbReference type="SUPFAM" id="SSF46785">
    <property type="entry name" value="Winged helix' DNA-binding domain"/>
    <property type="match status" value="1"/>
</dbReference>
<dbReference type="InterPro" id="IPR008920">
    <property type="entry name" value="TF_FadR/GntR_C"/>
</dbReference>
<dbReference type="AlphaFoldDB" id="A0LW14"/>
<dbReference type="SMART" id="SM00345">
    <property type="entry name" value="HTH_GNTR"/>
    <property type="match status" value="1"/>
</dbReference>
<sequence length="252" mass="27343">MIRERERLGEGELDGELSLTDVILRPVHNRNTFESTVERLANALRLGVFRTGERLPPERELAARLRVSRATLREAIGALREAGMIEVHRGRGGGAVVTYSGPPPPRGTQALRRRGAELRDALDFRAVVEPGAAYLAARRDLSADQRAALVAALERVSNAPDDASHRTADSRLHLTIATLSGSRMLVDAVTEVQILLHEMLTSIPVLQRNIAHSHAQHSRIVNAILAGDAPGARRAMEEHCAATSALLRGLLG</sequence>
<dbReference type="InterPro" id="IPR036388">
    <property type="entry name" value="WH-like_DNA-bd_sf"/>
</dbReference>
<dbReference type="InterPro" id="IPR000524">
    <property type="entry name" value="Tscrpt_reg_HTH_GntR"/>
</dbReference>
<dbReference type="InParanoid" id="A0LW14"/>
<dbReference type="STRING" id="351607.Acel_1852"/>
<keyword evidence="1" id="KW-0805">Transcription regulation</keyword>
<dbReference type="InterPro" id="IPR011711">
    <property type="entry name" value="GntR_C"/>
</dbReference>
<accession>A0LW14</accession>
<dbReference type="Pfam" id="PF07729">
    <property type="entry name" value="FCD"/>
    <property type="match status" value="1"/>
</dbReference>
<dbReference type="eggNOG" id="COG2186">
    <property type="taxonomic scope" value="Bacteria"/>
</dbReference>
<proteinExistence type="predicted"/>
<dbReference type="PRINTS" id="PR00035">
    <property type="entry name" value="HTHGNTR"/>
</dbReference>